<dbReference type="PROSITE" id="PS50262">
    <property type="entry name" value="G_PROTEIN_RECEP_F1_2"/>
    <property type="match status" value="1"/>
</dbReference>
<feature type="transmembrane region" description="Helical" evidence="10">
    <location>
        <begin position="197"/>
        <end position="221"/>
    </location>
</feature>
<dbReference type="PRINTS" id="PR00245">
    <property type="entry name" value="OLFACTORYR"/>
</dbReference>
<dbReference type="Proteomes" id="UP000824782">
    <property type="component" value="Unassembled WGS sequence"/>
</dbReference>
<dbReference type="InterPro" id="IPR050402">
    <property type="entry name" value="OR51/52/56-like"/>
</dbReference>
<feature type="transmembrane region" description="Helical" evidence="10">
    <location>
        <begin position="271"/>
        <end position="292"/>
    </location>
</feature>
<feature type="transmembrane region" description="Helical" evidence="10">
    <location>
        <begin position="242"/>
        <end position="265"/>
    </location>
</feature>
<keyword evidence="6 10" id="KW-1133">Transmembrane helix</keyword>
<dbReference type="FunFam" id="1.20.1070.10:FF:000006">
    <property type="entry name" value="Olfactory receptor"/>
    <property type="match status" value="1"/>
</dbReference>
<evidence type="ECO:0000256" key="7">
    <source>
        <dbReference type="ARBA" id="ARBA00023136"/>
    </source>
</evidence>
<dbReference type="InterPro" id="IPR000725">
    <property type="entry name" value="Olfact_rcpt"/>
</dbReference>
<keyword evidence="3 10" id="KW-0716">Sensory transduction</keyword>
<dbReference type="InterPro" id="IPR017452">
    <property type="entry name" value="GPCR_Rhodpsn_7TM"/>
</dbReference>
<evidence type="ECO:0000256" key="5">
    <source>
        <dbReference type="ARBA" id="ARBA00022725"/>
    </source>
</evidence>
<dbReference type="SUPFAM" id="SSF81321">
    <property type="entry name" value="Family A G protein-coupled receptor-like"/>
    <property type="match status" value="1"/>
</dbReference>
<dbReference type="PANTHER" id="PTHR26450">
    <property type="entry name" value="OLFACTORY RECEPTOR 56B1-RELATED"/>
    <property type="match status" value="1"/>
</dbReference>
<keyword evidence="8 9" id="KW-0807">Transducer</keyword>
<evidence type="ECO:0000256" key="6">
    <source>
        <dbReference type="ARBA" id="ARBA00022989"/>
    </source>
</evidence>
<reference evidence="12" key="1">
    <citation type="thesis" date="2020" institute="ProQuest LLC" country="789 East Eisenhower Parkway, Ann Arbor, MI, USA">
        <title>Comparative Genomics and Chromosome Evolution.</title>
        <authorList>
            <person name="Mudd A.B."/>
        </authorList>
    </citation>
    <scope>NUCLEOTIDE SEQUENCE</scope>
    <source>
        <strain evidence="12">237g6f4</strain>
        <tissue evidence="12">Blood</tissue>
    </source>
</reference>
<feature type="transmembrane region" description="Helical" evidence="10">
    <location>
        <begin position="24"/>
        <end position="48"/>
    </location>
</feature>
<dbReference type="GO" id="GO:0004930">
    <property type="term" value="F:G protein-coupled receptor activity"/>
    <property type="evidence" value="ECO:0007669"/>
    <property type="project" value="UniProtKB-KW"/>
</dbReference>
<evidence type="ECO:0000256" key="2">
    <source>
        <dbReference type="ARBA" id="ARBA00004141"/>
    </source>
</evidence>
<keyword evidence="5 10" id="KW-0552">Olfaction</keyword>
<accession>A0AAV6ZH34</accession>
<protein>
    <recommendedName>
        <fullName evidence="10">Olfactory receptor</fullName>
    </recommendedName>
</protein>
<evidence type="ECO:0000259" key="11">
    <source>
        <dbReference type="PROSITE" id="PS50262"/>
    </source>
</evidence>
<sequence>MSNLTGSHPAFFLLLGLPGLESTYMYIAFVFFFVYLVSLIGNLTLLFIIRTDRSLHEPMYLFLSMLSTIDLVLTSSTTPKLLSILWFHYQEIYFEACLTQMFFIHSFASMESSILLAMAFDRYLAICHPLRYHLLLTNRLVAMIGLLSVARGIVATLPLPILFLRLTLCDHSVVQHSLCDHMAVVKLACSDTTVNSVYGLVVALLIVVVDLMFIICSYVFILRAVFGLATHEARFKALSTCTSHICAILVFYAAVVLSSVIQRFGKTVPSYIVILLSNIYLMLPPLINPIVYGAKTRQIRNHLERLLL</sequence>
<feature type="transmembrane region" description="Helical" evidence="10">
    <location>
        <begin position="140"/>
        <end position="163"/>
    </location>
</feature>
<dbReference type="SMART" id="SM01381">
    <property type="entry name" value="7TM_GPCR_Srsx"/>
    <property type="match status" value="1"/>
</dbReference>
<dbReference type="Pfam" id="PF13853">
    <property type="entry name" value="7tm_4"/>
    <property type="match status" value="1"/>
</dbReference>
<feature type="domain" description="G-protein coupled receptors family 1 profile" evidence="11">
    <location>
        <begin position="41"/>
        <end position="292"/>
    </location>
</feature>
<dbReference type="PRINTS" id="PR00237">
    <property type="entry name" value="GPCRRHODOPSN"/>
</dbReference>
<dbReference type="EMBL" id="WNYA01000336">
    <property type="protein sequence ID" value="KAG8548739.1"/>
    <property type="molecule type" value="Genomic_DNA"/>
</dbReference>
<evidence type="ECO:0000256" key="3">
    <source>
        <dbReference type="ARBA" id="ARBA00022606"/>
    </source>
</evidence>
<dbReference type="GO" id="GO:0005886">
    <property type="term" value="C:plasma membrane"/>
    <property type="evidence" value="ECO:0007669"/>
    <property type="project" value="UniProtKB-SubCell"/>
</dbReference>
<evidence type="ECO:0000256" key="1">
    <source>
        <dbReference type="ARBA" id="ARBA00002936"/>
    </source>
</evidence>
<dbReference type="PROSITE" id="PS00237">
    <property type="entry name" value="G_PROTEIN_RECEP_F1_1"/>
    <property type="match status" value="1"/>
</dbReference>
<keyword evidence="7 10" id="KW-0472">Membrane</keyword>
<comment type="function">
    <text evidence="1">Odorant receptor.</text>
</comment>
<keyword evidence="13" id="KW-1185">Reference proteome</keyword>
<comment type="similarity">
    <text evidence="9">Belongs to the G-protein coupled receptor 1 family.</text>
</comment>
<dbReference type="Gene3D" id="1.20.1070.10">
    <property type="entry name" value="Rhodopsin 7-helix transmembrane proteins"/>
    <property type="match status" value="1"/>
</dbReference>
<dbReference type="PANTHER" id="PTHR26450:SF87">
    <property type="entry name" value="OLFACTORY RECEPTOR 51F2"/>
    <property type="match status" value="1"/>
</dbReference>
<comment type="caution">
    <text evidence="12">The sequence shown here is derived from an EMBL/GenBank/DDBJ whole genome shotgun (WGS) entry which is preliminary data.</text>
</comment>
<name>A0AAV6ZH34_ENGPU</name>
<evidence type="ECO:0000313" key="12">
    <source>
        <dbReference type="EMBL" id="KAG8548739.1"/>
    </source>
</evidence>
<feature type="transmembrane region" description="Helical" evidence="10">
    <location>
        <begin position="102"/>
        <end position="120"/>
    </location>
</feature>
<keyword evidence="9" id="KW-0297">G-protein coupled receptor</keyword>
<comment type="subcellular location">
    <subcellularLocation>
        <location evidence="10">Cell membrane</location>
        <topology evidence="10">Multi-pass membrane protein</topology>
    </subcellularLocation>
    <subcellularLocation>
        <location evidence="2">Membrane</location>
        <topology evidence="2">Multi-pass membrane protein</topology>
    </subcellularLocation>
</comment>
<keyword evidence="4 9" id="KW-0812">Transmembrane</keyword>
<gene>
    <name evidence="12" type="ORF">GDO81_024367</name>
</gene>
<evidence type="ECO:0000256" key="8">
    <source>
        <dbReference type="ARBA" id="ARBA00023224"/>
    </source>
</evidence>
<keyword evidence="10" id="KW-1003">Cell membrane</keyword>
<dbReference type="AlphaFoldDB" id="A0AAV6ZH34"/>
<feature type="transmembrane region" description="Helical" evidence="10">
    <location>
        <begin position="60"/>
        <end position="82"/>
    </location>
</feature>
<organism evidence="12 13">
    <name type="scientific">Engystomops pustulosus</name>
    <name type="common">Tungara frog</name>
    <name type="synonym">Physalaemus pustulosus</name>
    <dbReference type="NCBI Taxonomy" id="76066"/>
    <lineage>
        <taxon>Eukaryota</taxon>
        <taxon>Metazoa</taxon>
        <taxon>Chordata</taxon>
        <taxon>Craniata</taxon>
        <taxon>Vertebrata</taxon>
        <taxon>Euteleostomi</taxon>
        <taxon>Amphibia</taxon>
        <taxon>Batrachia</taxon>
        <taxon>Anura</taxon>
        <taxon>Neobatrachia</taxon>
        <taxon>Hyloidea</taxon>
        <taxon>Leptodactylidae</taxon>
        <taxon>Leiuperinae</taxon>
        <taxon>Engystomops</taxon>
    </lineage>
</organism>
<evidence type="ECO:0000313" key="13">
    <source>
        <dbReference type="Proteomes" id="UP000824782"/>
    </source>
</evidence>
<evidence type="ECO:0000256" key="9">
    <source>
        <dbReference type="RuleBase" id="RU000688"/>
    </source>
</evidence>
<proteinExistence type="inferred from homology"/>
<dbReference type="InterPro" id="IPR000276">
    <property type="entry name" value="GPCR_Rhodpsn"/>
</dbReference>
<dbReference type="GO" id="GO:0004984">
    <property type="term" value="F:olfactory receptor activity"/>
    <property type="evidence" value="ECO:0007669"/>
    <property type="project" value="InterPro"/>
</dbReference>
<evidence type="ECO:0000256" key="4">
    <source>
        <dbReference type="ARBA" id="ARBA00022692"/>
    </source>
</evidence>
<keyword evidence="9" id="KW-0675">Receptor</keyword>
<evidence type="ECO:0000256" key="10">
    <source>
        <dbReference type="RuleBase" id="RU363047"/>
    </source>
</evidence>